<evidence type="ECO:0000256" key="2">
    <source>
        <dbReference type="ARBA" id="ARBA00005582"/>
    </source>
</evidence>
<evidence type="ECO:0000256" key="4">
    <source>
        <dbReference type="SAM" id="MobiDB-lite"/>
    </source>
</evidence>
<dbReference type="Pfam" id="PF00293">
    <property type="entry name" value="NUDIX"/>
    <property type="match status" value="1"/>
</dbReference>
<evidence type="ECO:0000259" key="5">
    <source>
        <dbReference type="PROSITE" id="PS51462"/>
    </source>
</evidence>
<dbReference type="InterPro" id="IPR015797">
    <property type="entry name" value="NUDIX_hydrolase-like_dom_sf"/>
</dbReference>
<organism evidence="6 7">
    <name type="scientific">Streptomyces acidiscabies</name>
    <dbReference type="NCBI Taxonomy" id="42234"/>
    <lineage>
        <taxon>Bacteria</taxon>
        <taxon>Bacillati</taxon>
        <taxon>Actinomycetota</taxon>
        <taxon>Actinomycetes</taxon>
        <taxon>Kitasatosporales</taxon>
        <taxon>Streptomycetaceae</taxon>
        <taxon>Streptomyces</taxon>
    </lineage>
</organism>
<reference evidence="6 7" key="1">
    <citation type="journal article" date="2023" name="Microb. Genom.">
        <title>Mesoterricola silvestris gen. nov., sp. nov., Mesoterricola sediminis sp. nov., Geothrix oryzae sp. nov., Geothrix edaphica sp. nov., Geothrix rubra sp. nov., and Geothrix limicola sp. nov., six novel members of Acidobacteriota isolated from soils.</title>
        <authorList>
            <person name="Weisberg A.J."/>
            <person name="Pearce E."/>
            <person name="Kramer C.G."/>
            <person name="Chang J.H."/>
            <person name="Clarke C.R."/>
        </authorList>
    </citation>
    <scope>NUCLEOTIDE SEQUENCE [LARGE SCALE GENOMIC DNA]</scope>
    <source>
        <strain evidence="6 7">NB05-1H</strain>
    </source>
</reference>
<dbReference type="PROSITE" id="PS51462">
    <property type="entry name" value="NUDIX"/>
    <property type="match status" value="1"/>
</dbReference>
<gene>
    <name evidence="6" type="ORF">PV666_48555</name>
</gene>
<dbReference type="InterPro" id="IPR029063">
    <property type="entry name" value="SAM-dependent_MTases_sf"/>
</dbReference>
<dbReference type="SUPFAM" id="SSF53335">
    <property type="entry name" value="S-adenosyl-L-methionine-dependent methyltransferases"/>
    <property type="match status" value="1"/>
</dbReference>
<dbReference type="InterPro" id="IPR000086">
    <property type="entry name" value="NUDIX_hydrolase_dom"/>
</dbReference>
<comment type="similarity">
    <text evidence="2">Belongs to the Nudix hydrolase family.</text>
</comment>
<dbReference type="InterPro" id="IPR020476">
    <property type="entry name" value="Nudix_hydrolase"/>
</dbReference>
<dbReference type="PROSITE" id="PS00893">
    <property type="entry name" value="NUDIX_BOX"/>
    <property type="match status" value="1"/>
</dbReference>
<keyword evidence="3" id="KW-0378">Hydrolase</keyword>
<evidence type="ECO:0000256" key="3">
    <source>
        <dbReference type="ARBA" id="ARBA00022801"/>
    </source>
</evidence>
<comment type="cofactor">
    <cofactor evidence="1">
        <name>Mg(2+)</name>
        <dbReference type="ChEBI" id="CHEBI:18420"/>
    </cofactor>
</comment>
<dbReference type="Gene3D" id="3.90.79.10">
    <property type="entry name" value="Nucleoside Triphosphate Pyrophosphohydrolase"/>
    <property type="match status" value="1"/>
</dbReference>
<dbReference type="Pfam" id="PF13489">
    <property type="entry name" value="Methyltransf_23"/>
    <property type="match status" value="1"/>
</dbReference>
<accession>A0ABU4MC25</accession>
<name>A0ABU4MC25_9ACTN</name>
<dbReference type="PANTHER" id="PTHR43046">
    <property type="entry name" value="GDP-MANNOSE MANNOSYL HYDROLASE"/>
    <property type="match status" value="1"/>
</dbReference>
<dbReference type="InterPro" id="IPR020084">
    <property type="entry name" value="NUDIX_hydrolase_CS"/>
</dbReference>
<protein>
    <submittedName>
        <fullName evidence="6">NUDIX domain-containing protein</fullName>
    </submittedName>
</protein>
<evidence type="ECO:0000313" key="6">
    <source>
        <dbReference type="EMBL" id="MDX3025661.1"/>
    </source>
</evidence>
<keyword evidence="7" id="KW-1185">Reference proteome</keyword>
<evidence type="ECO:0000313" key="7">
    <source>
        <dbReference type="Proteomes" id="UP001272987"/>
    </source>
</evidence>
<evidence type="ECO:0000256" key="1">
    <source>
        <dbReference type="ARBA" id="ARBA00001946"/>
    </source>
</evidence>
<dbReference type="SUPFAM" id="SSF55811">
    <property type="entry name" value="Nudix"/>
    <property type="match status" value="1"/>
</dbReference>
<dbReference type="PRINTS" id="PR00502">
    <property type="entry name" value="NUDIXFAMILY"/>
</dbReference>
<proteinExistence type="inferred from homology"/>
<dbReference type="Proteomes" id="UP001272987">
    <property type="component" value="Unassembled WGS sequence"/>
</dbReference>
<dbReference type="Gene3D" id="3.40.50.150">
    <property type="entry name" value="Vaccinia Virus protein VP39"/>
    <property type="match status" value="1"/>
</dbReference>
<dbReference type="EMBL" id="JARAWP010000051">
    <property type="protein sequence ID" value="MDX3025661.1"/>
    <property type="molecule type" value="Genomic_DNA"/>
</dbReference>
<comment type="caution">
    <text evidence="6">The sequence shown here is derived from an EMBL/GenBank/DDBJ whole genome shotgun (WGS) entry which is preliminary data.</text>
</comment>
<dbReference type="RefSeq" id="WP_319167678.1">
    <property type="nucleotide sequence ID" value="NZ_JARAWP010000051.1"/>
</dbReference>
<dbReference type="CDD" id="cd02440">
    <property type="entry name" value="AdoMet_MTases"/>
    <property type="match status" value="1"/>
</dbReference>
<sequence>MHRPEPEAVNARAWNTYGTHHLQRGTDIPEVDRISWGFGPTGPGAEVLGDLTGLRVLDLCSGLGKHAAHLVREHGATVDAVEASAGQHARALARYGDLPGLTLIHADAVEHLHRTEPYDVIYSIHGFGYIDPHRLLPALRPALKPGGRLAFSVLHTNSHGHGPSSSVTPRAEILPLAGGQDQNVAMWVLTPKLWEDLCADHGLLIDGIDTLDAPEDDNPVSVRLYRAHSRTLAGSRPRTARPPEPNAALGVGAILHGPRGLLLGVHRRGTTELPGGTVEPGESLEHAVIRELYEETGCRAREKDVVLLGVLVDQVGPVVRTTVPAVVTQWQGDPATQPNESVGDWQWHPLDRLPDGLFIPSAQCLTAWRPELAIDHPAAVFYPFTRPPGPASDGRTEPLGAMDGDQR</sequence>
<feature type="domain" description="Nudix hydrolase" evidence="5">
    <location>
        <begin position="246"/>
        <end position="371"/>
    </location>
</feature>
<feature type="region of interest" description="Disordered" evidence="4">
    <location>
        <begin position="385"/>
        <end position="407"/>
    </location>
</feature>
<dbReference type="PANTHER" id="PTHR43046:SF14">
    <property type="entry name" value="MUTT_NUDIX FAMILY PROTEIN"/>
    <property type="match status" value="1"/>
</dbReference>